<organism evidence="2">
    <name type="scientific">Glycine soja</name>
    <name type="common">Wild soybean</name>
    <dbReference type="NCBI Taxonomy" id="3848"/>
    <lineage>
        <taxon>Eukaryota</taxon>
        <taxon>Viridiplantae</taxon>
        <taxon>Streptophyta</taxon>
        <taxon>Embryophyta</taxon>
        <taxon>Tracheophyta</taxon>
        <taxon>Spermatophyta</taxon>
        <taxon>Magnoliopsida</taxon>
        <taxon>eudicotyledons</taxon>
        <taxon>Gunneridae</taxon>
        <taxon>Pentapetalae</taxon>
        <taxon>rosids</taxon>
        <taxon>fabids</taxon>
        <taxon>Fabales</taxon>
        <taxon>Fabaceae</taxon>
        <taxon>Papilionoideae</taxon>
        <taxon>50 kb inversion clade</taxon>
        <taxon>NPAAA clade</taxon>
        <taxon>indigoferoid/millettioid clade</taxon>
        <taxon>Phaseoleae</taxon>
        <taxon>Glycine</taxon>
        <taxon>Glycine subgen. Soja</taxon>
    </lineage>
</organism>
<sequence>MTEGSKDQVLLSSNSYCFGGSDNGKKGNVLKNETLKNVRFVRSSADSVRNIGSLGNNHLTEVKENGVNGDGQKNGANIQTSDRKHAKVYPTEARNGILDNKIDYLENKIKMVEGELREAATIEAALYSVVADHMALTTGLIALESKTFSSFTLAVVLLTIKDKLFQDKATAGNTHLRWRGL</sequence>
<protein>
    <submittedName>
        <fullName evidence="2">Uncharacterized protein</fullName>
    </submittedName>
</protein>
<gene>
    <name evidence="2" type="ORF">glysoja_041789</name>
</gene>
<dbReference type="Proteomes" id="UP000053555">
    <property type="component" value="Unassembled WGS sequence"/>
</dbReference>
<evidence type="ECO:0000313" key="2">
    <source>
        <dbReference type="EMBL" id="KHN32939.1"/>
    </source>
</evidence>
<feature type="region of interest" description="Disordered" evidence="1">
    <location>
        <begin position="64"/>
        <end position="83"/>
    </location>
</feature>
<accession>A0A0B2RKS6</accession>
<reference evidence="2" key="1">
    <citation type="submission" date="2014-07" db="EMBL/GenBank/DDBJ databases">
        <title>Identification of a novel salt tolerance gene in wild soybean by whole-genome sequencing.</title>
        <authorList>
            <person name="Lam H.-M."/>
            <person name="Qi X."/>
            <person name="Li M.-W."/>
            <person name="Liu X."/>
            <person name="Xie M."/>
            <person name="Ni M."/>
            <person name="Xu X."/>
        </authorList>
    </citation>
    <scope>NUCLEOTIDE SEQUENCE [LARGE SCALE GENOMIC DNA]</scope>
    <source>
        <tissue evidence="2">Root</tissue>
    </source>
</reference>
<evidence type="ECO:0000256" key="1">
    <source>
        <dbReference type="SAM" id="MobiDB-lite"/>
    </source>
</evidence>
<proteinExistence type="predicted"/>
<name>A0A0B2RKS6_GLYSO</name>
<dbReference type="AlphaFoldDB" id="A0A0B2RKS6"/>
<dbReference type="EMBL" id="KN649871">
    <property type="protein sequence ID" value="KHN32939.1"/>
    <property type="molecule type" value="Genomic_DNA"/>
</dbReference>